<evidence type="ECO:0000313" key="3">
    <source>
        <dbReference type="Proteomes" id="UP001597083"/>
    </source>
</evidence>
<accession>A0ABW3CI83</accession>
<name>A0ABW3CI83_9ACTN</name>
<reference evidence="3" key="1">
    <citation type="journal article" date="2019" name="Int. J. Syst. Evol. Microbiol.">
        <title>The Global Catalogue of Microorganisms (GCM) 10K type strain sequencing project: providing services to taxonomists for standard genome sequencing and annotation.</title>
        <authorList>
            <consortium name="The Broad Institute Genomics Platform"/>
            <consortium name="The Broad Institute Genome Sequencing Center for Infectious Disease"/>
            <person name="Wu L."/>
            <person name="Ma J."/>
        </authorList>
    </citation>
    <scope>NUCLEOTIDE SEQUENCE [LARGE SCALE GENOMIC DNA]</scope>
    <source>
        <strain evidence="3">JCM 31696</strain>
    </source>
</reference>
<dbReference type="EMBL" id="JBHTIR010002001">
    <property type="protein sequence ID" value="MFD0853246.1"/>
    <property type="molecule type" value="Genomic_DNA"/>
</dbReference>
<proteinExistence type="predicted"/>
<dbReference type="Gene3D" id="3.40.50.2300">
    <property type="match status" value="1"/>
</dbReference>
<evidence type="ECO:0000259" key="1">
    <source>
        <dbReference type="Pfam" id="PF01451"/>
    </source>
</evidence>
<dbReference type="SUPFAM" id="SSF52788">
    <property type="entry name" value="Phosphotyrosine protein phosphatases I"/>
    <property type="match status" value="1"/>
</dbReference>
<dbReference type="Proteomes" id="UP001597083">
    <property type="component" value="Unassembled WGS sequence"/>
</dbReference>
<gene>
    <name evidence="2" type="ORF">ACFQ07_13480</name>
</gene>
<feature type="non-terminal residue" evidence="2">
    <location>
        <position position="1"/>
    </location>
</feature>
<dbReference type="InterPro" id="IPR036196">
    <property type="entry name" value="Ptyr_pPase_sf"/>
</dbReference>
<protein>
    <submittedName>
        <fullName evidence="2">Low molecular weight phosphatase family protein</fullName>
    </submittedName>
</protein>
<sequence>VARRHGLTLDEHEARHVRGVARRGDLIVAVCDNAYEHHDAYEPATRPQLHWSVPDPAPIDTDAAFEDAFTELQARVDRLTTLVATDDHPSA</sequence>
<feature type="domain" description="Phosphotyrosine protein phosphatase I" evidence="1">
    <location>
        <begin position="1"/>
        <end position="79"/>
    </location>
</feature>
<dbReference type="InterPro" id="IPR023485">
    <property type="entry name" value="Ptyr_pPase"/>
</dbReference>
<dbReference type="Pfam" id="PF01451">
    <property type="entry name" value="LMWPc"/>
    <property type="match status" value="1"/>
</dbReference>
<comment type="caution">
    <text evidence="2">The sequence shown here is derived from an EMBL/GenBank/DDBJ whole genome shotgun (WGS) entry which is preliminary data.</text>
</comment>
<evidence type="ECO:0000313" key="2">
    <source>
        <dbReference type="EMBL" id="MFD0853246.1"/>
    </source>
</evidence>
<organism evidence="2 3">
    <name type="scientific">Actinomadura adrarensis</name>
    <dbReference type="NCBI Taxonomy" id="1819600"/>
    <lineage>
        <taxon>Bacteria</taxon>
        <taxon>Bacillati</taxon>
        <taxon>Actinomycetota</taxon>
        <taxon>Actinomycetes</taxon>
        <taxon>Streptosporangiales</taxon>
        <taxon>Thermomonosporaceae</taxon>
        <taxon>Actinomadura</taxon>
    </lineage>
</organism>
<keyword evidence="3" id="KW-1185">Reference proteome</keyword>